<reference evidence="2 3" key="1">
    <citation type="submission" date="2019-08" db="EMBL/GenBank/DDBJ databases">
        <title>Draft genome sequence of Lysobacter sp. UKS-15.</title>
        <authorList>
            <person name="Im W.-T."/>
        </authorList>
    </citation>
    <scope>NUCLEOTIDE SEQUENCE [LARGE SCALE GENOMIC DNA]</scope>
    <source>
        <strain evidence="2 3">UKS-15</strain>
    </source>
</reference>
<evidence type="ECO:0000313" key="2">
    <source>
        <dbReference type="EMBL" id="TZF86962.1"/>
    </source>
</evidence>
<dbReference type="RefSeq" id="WP_149353528.1">
    <property type="nucleotide sequence ID" value="NZ_VTRV01000154.1"/>
</dbReference>
<keyword evidence="1" id="KW-0472">Membrane</keyword>
<sequence>MVDILNIVFMLGALVMLAVYIMYFTALHHFGRSLQAAHPQLYARFSGVRGSVFARNYAALQAIRQNPAIVAELQPSVAAEMRDTYKYLVIGVSCFMVVLFAGLGSSLIAKA</sequence>
<evidence type="ECO:0000313" key="3">
    <source>
        <dbReference type="Proteomes" id="UP000323164"/>
    </source>
</evidence>
<feature type="transmembrane region" description="Helical" evidence="1">
    <location>
        <begin position="87"/>
        <end position="109"/>
    </location>
</feature>
<dbReference type="EMBL" id="VTRV01000154">
    <property type="protein sequence ID" value="TZF86962.1"/>
    <property type="molecule type" value="Genomic_DNA"/>
</dbReference>
<proteinExistence type="predicted"/>
<keyword evidence="1" id="KW-0812">Transmembrane</keyword>
<dbReference type="Proteomes" id="UP000323164">
    <property type="component" value="Unassembled WGS sequence"/>
</dbReference>
<organism evidence="2 3">
    <name type="scientific">Cognatilysobacter lacus</name>
    <dbReference type="NCBI Taxonomy" id="1643323"/>
    <lineage>
        <taxon>Bacteria</taxon>
        <taxon>Pseudomonadati</taxon>
        <taxon>Pseudomonadota</taxon>
        <taxon>Gammaproteobacteria</taxon>
        <taxon>Lysobacterales</taxon>
        <taxon>Lysobacteraceae</taxon>
        <taxon>Cognatilysobacter</taxon>
    </lineage>
</organism>
<gene>
    <name evidence="2" type="ORF">FW784_11745</name>
</gene>
<protein>
    <submittedName>
        <fullName evidence="2">Uncharacterized protein</fullName>
    </submittedName>
</protein>
<feature type="transmembrane region" description="Helical" evidence="1">
    <location>
        <begin position="6"/>
        <end position="26"/>
    </location>
</feature>
<keyword evidence="1" id="KW-1133">Transmembrane helix</keyword>
<comment type="caution">
    <text evidence="2">The sequence shown here is derived from an EMBL/GenBank/DDBJ whole genome shotgun (WGS) entry which is preliminary data.</text>
</comment>
<name>A0A5D8YYQ0_9GAMM</name>
<dbReference type="OrthoDB" id="6058593at2"/>
<evidence type="ECO:0000256" key="1">
    <source>
        <dbReference type="SAM" id="Phobius"/>
    </source>
</evidence>
<dbReference type="AlphaFoldDB" id="A0A5D8YYQ0"/>
<keyword evidence="3" id="KW-1185">Reference proteome</keyword>
<accession>A0A5D8YYQ0</accession>